<dbReference type="EMBL" id="FO117623">
    <property type="protein sequence ID" value="CCG03146.1"/>
    <property type="molecule type" value="Genomic_DNA"/>
</dbReference>
<dbReference type="STRING" id="1146883.BLASA_2240"/>
<proteinExistence type="predicted"/>
<dbReference type="AlphaFoldDB" id="H6RTT6"/>
<dbReference type="HOGENOM" id="CLU_3363621_0_0_11"/>
<reference evidence="1 2" key="1">
    <citation type="journal article" date="2012" name="J. Bacteriol.">
        <title>Genome Sequence of Blastococcus saxobsidens DD2, a Stone-Inhabiting Bacterium.</title>
        <authorList>
            <person name="Chouaia B."/>
            <person name="Crotti E."/>
            <person name="Brusetti L."/>
            <person name="Daffonchio D."/>
            <person name="Essoussi I."/>
            <person name="Nouioui I."/>
            <person name="Sbissi I."/>
            <person name="Ghodhbane-Gtari F."/>
            <person name="Gtari M."/>
            <person name="Vacherie B."/>
            <person name="Barbe V."/>
            <person name="Medigue C."/>
            <person name="Gury J."/>
            <person name="Pujic P."/>
            <person name="Normand P."/>
        </authorList>
    </citation>
    <scope>NUCLEOTIDE SEQUENCE [LARGE SCALE GENOMIC DNA]</scope>
    <source>
        <strain evidence="1 2">DD2</strain>
    </source>
</reference>
<evidence type="ECO:0000313" key="2">
    <source>
        <dbReference type="Proteomes" id="UP000007517"/>
    </source>
</evidence>
<sequence>MRGIDGSVSVRSRFRTGHRFELTPSVCWITLLALR</sequence>
<reference evidence="2" key="2">
    <citation type="submission" date="2012-02" db="EMBL/GenBank/DDBJ databases">
        <title>Complete genome sequence of Blastococcus saxobsidens strain DD2.</title>
        <authorList>
            <person name="Genoscope."/>
        </authorList>
    </citation>
    <scope>NUCLEOTIDE SEQUENCE [LARGE SCALE GENOMIC DNA]</scope>
    <source>
        <strain evidence="2">DD2</strain>
    </source>
</reference>
<accession>H6RTT6</accession>
<dbReference type="KEGG" id="bsd:BLASA_2240"/>
<gene>
    <name evidence="1" type="ordered locus">BLASA_2240</name>
</gene>
<name>H6RTT6_BLASD</name>
<evidence type="ECO:0000313" key="1">
    <source>
        <dbReference type="EMBL" id="CCG03146.1"/>
    </source>
</evidence>
<organism evidence="1 2">
    <name type="scientific">Blastococcus saxobsidens (strain DD2)</name>
    <dbReference type="NCBI Taxonomy" id="1146883"/>
    <lineage>
        <taxon>Bacteria</taxon>
        <taxon>Bacillati</taxon>
        <taxon>Actinomycetota</taxon>
        <taxon>Actinomycetes</taxon>
        <taxon>Geodermatophilales</taxon>
        <taxon>Geodermatophilaceae</taxon>
        <taxon>Blastococcus</taxon>
    </lineage>
</organism>
<protein>
    <submittedName>
        <fullName evidence="1">Uncharacterized protein</fullName>
    </submittedName>
</protein>
<keyword evidence="2" id="KW-1185">Reference proteome</keyword>
<dbReference type="Proteomes" id="UP000007517">
    <property type="component" value="Chromosome"/>
</dbReference>